<evidence type="ECO:0000313" key="2">
    <source>
        <dbReference type="EMBL" id="KRL25711.1"/>
    </source>
</evidence>
<dbReference type="PATRIC" id="fig|1423771.3.peg.252"/>
<name>A0A0R1P0E6_LIMMU</name>
<gene>
    <name evidence="2" type="ORF">FC47_GL000245</name>
</gene>
<dbReference type="Proteomes" id="UP000050901">
    <property type="component" value="Unassembled WGS sequence"/>
</dbReference>
<keyword evidence="1" id="KW-1133">Transmembrane helix</keyword>
<reference evidence="2 3" key="1">
    <citation type="journal article" date="2015" name="Genome Announc.">
        <title>Expanding the biotechnology potential of lactobacilli through comparative genomics of 213 strains and associated genera.</title>
        <authorList>
            <person name="Sun Z."/>
            <person name="Harris H.M."/>
            <person name="McCann A."/>
            <person name="Guo C."/>
            <person name="Argimon S."/>
            <person name="Zhang W."/>
            <person name="Yang X."/>
            <person name="Jeffery I.B."/>
            <person name="Cooney J.C."/>
            <person name="Kagawa T.F."/>
            <person name="Liu W."/>
            <person name="Song Y."/>
            <person name="Salvetti E."/>
            <person name="Wrobel A."/>
            <person name="Rasinkangas P."/>
            <person name="Parkhill J."/>
            <person name="Rea M.C."/>
            <person name="O'Sullivan O."/>
            <person name="Ritari J."/>
            <person name="Douillard F.P."/>
            <person name="Paul Ross R."/>
            <person name="Yang R."/>
            <person name="Briner A.E."/>
            <person name="Felis G.E."/>
            <person name="de Vos W.M."/>
            <person name="Barrangou R."/>
            <person name="Klaenhammer T.R."/>
            <person name="Caufield P.W."/>
            <person name="Cui Y."/>
            <person name="Zhang H."/>
            <person name="O'Toole P.W."/>
        </authorList>
    </citation>
    <scope>NUCLEOTIDE SEQUENCE [LARGE SCALE GENOMIC DNA]</scope>
    <source>
        <strain evidence="2 3">DSM 13345</strain>
    </source>
</reference>
<protein>
    <submittedName>
        <fullName evidence="2">Uncharacterized protein</fullName>
    </submittedName>
</protein>
<evidence type="ECO:0000313" key="3">
    <source>
        <dbReference type="Proteomes" id="UP000050901"/>
    </source>
</evidence>
<comment type="caution">
    <text evidence="2">The sequence shown here is derived from an EMBL/GenBank/DDBJ whole genome shotgun (WGS) entry which is preliminary data.</text>
</comment>
<sequence>MINKKLTQIQRQPITGYETPSWLGRHIFGILLVATMATFAGAITAWSLGAFN</sequence>
<dbReference type="AlphaFoldDB" id="A0A0R1P0E6"/>
<keyword evidence="1" id="KW-0472">Membrane</keyword>
<organism evidence="2 3">
    <name type="scientific">Limosilactobacillus mucosae DSM 13345</name>
    <dbReference type="NCBI Taxonomy" id="1423771"/>
    <lineage>
        <taxon>Bacteria</taxon>
        <taxon>Bacillati</taxon>
        <taxon>Bacillota</taxon>
        <taxon>Bacilli</taxon>
        <taxon>Lactobacillales</taxon>
        <taxon>Lactobacillaceae</taxon>
        <taxon>Limosilactobacillus</taxon>
    </lineage>
</organism>
<dbReference type="RefSeq" id="WP_155519150.1">
    <property type="nucleotide sequence ID" value="NZ_AZEQ01000010.1"/>
</dbReference>
<keyword evidence="1" id="KW-0812">Transmembrane</keyword>
<proteinExistence type="predicted"/>
<dbReference type="EMBL" id="AZEQ01000010">
    <property type="protein sequence ID" value="KRL25711.1"/>
    <property type="molecule type" value="Genomic_DNA"/>
</dbReference>
<feature type="transmembrane region" description="Helical" evidence="1">
    <location>
        <begin position="27"/>
        <end position="51"/>
    </location>
</feature>
<evidence type="ECO:0000256" key="1">
    <source>
        <dbReference type="SAM" id="Phobius"/>
    </source>
</evidence>
<accession>A0A0R1P0E6</accession>